<dbReference type="EMBL" id="HBJA01142342">
    <property type="protein sequence ID" value="CAE0837700.1"/>
    <property type="molecule type" value="Transcribed_RNA"/>
</dbReference>
<feature type="compositionally biased region" description="Basic and acidic residues" evidence="1">
    <location>
        <begin position="108"/>
        <end position="117"/>
    </location>
</feature>
<feature type="region of interest" description="Disordered" evidence="1">
    <location>
        <begin position="1"/>
        <end position="58"/>
    </location>
</feature>
<name>A0A7S4LLZ4_9EUGL</name>
<organism evidence="2">
    <name type="scientific">Eutreptiella gymnastica</name>
    <dbReference type="NCBI Taxonomy" id="73025"/>
    <lineage>
        <taxon>Eukaryota</taxon>
        <taxon>Discoba</taxon>
        <taxon>Euglenozoa</taxon>
        <taxon>Euglenida</taxon>
        <taxon>Spirocuta</taxon>
        <taxon>Euglenophyceae</taxon>
        <taxon>Eutreptiales</taxon>
        <taxon>Eutreptiaceae</taxon>
        <taxon>Eutreptiella</taxon>
    </lineage>
</organism>
<dbReference type="AlphaFoldDB" id="A0A7S4LLZ4"/>
<feature type="compositionally biased region" description="Basic residues" evidence="1">
    <location>
        <begin position="1"/>
        <end position="12"/>
    </location>
</feature>
<protein>
    <submittedName>
        <fullName evidence="2">Uncharacterized protein</fullName>
    </submittedName>
</protein>
<evidence type="ECO:0000313" key="2">
    <source>
        <dbReference type="EMBL" id="CAE0837700.1"/>
    </source>
</evidence>
<feature type="compositionally biased region" description="Polar residues" evidence="1">
    <location>
        <begin position="13"/>
        <end position="32"/>
    </location>
</feature>
<sequence>MDSSKVRRHPKRTVQQPQATAIQSSGGTSPRSMHSAAKASPRQVQGSNPLPASPRGSTMNVSLAYARVSTEDRLPQIQQTPYYGRKKASRGFYDAESGGVSCLNPPTREIHLQRQEK</sequence>
<accession>A0A7S4LLZ4</accession>
<feature type="region of interest" description="Disordered" evidence="1">
    <location>
        <begin position="97"/>
        <end position="117"/>
    </location>
</feature>
<feature type="compositionally biased region" description="Polar residues" evidence="1">
    <location>
        <begin position="42"/>
        <end position="58"/>
    </location>
</feature>
<proteinExistence type="predicted"/>
<reference evidence="2" key="1">
    <citation type="submission" date="2021-01" db="EMBL/GenBank/DDBJ databases">
        <authorList>
            <person name="Corre E."/>
            <person name="Pelletier E."/>
            <person name="Niang G."/>
            <person name="Scheremetjew M."/>
            <person name="Finn R."/>
            <person name="Kale V."/>
            <person name="Holt S."/>
            <person name="Cochrane G."/>
            <person name="Meng A."/>
            <person name="Brown T."/>
            <person name="Cohen L."/>
        </authorList>
    </citation>
    <scope>NUCLEOTIDE SEQUENCE</scope>
    <source>
        <strain evidence="2">CCMP1594</strain>
    </source>
</reference>
<evidence type="ECO:0000256" key="1">
    <source>
        <dbReference type="SAM" id="MobiDB-lite"/>
    </source>
</evidence>
<gene>
    <name evidence="2" type="ORF">EGYM00163_LOCUS49072</name>
</gene>